<dbReference type="OMA" id="HRSAYIT"/>
<evidence type="ECO:0000256" key="5">
    <source>
        <dbReference type="ARBA" id="ARBA00022821"/>
    </source>
</evidence>
<dbReference type="Gramene" id="TraesARI3D03G01856570.1">
    <property type="protein sequence ID" value="TraesARI3D03G01856570.1"/>
    <property type="gene ID" value="TraesARI3D03G01856570"/>
</dbReference>
<evidence type="ECO:0000256" key="6">
    <source>
        <dbReference type="ARBA" id="ARBA00023054"/>
    </source>
</evidence>
<feature type="domain" description="Disease resistance protein winged helix" evidence="10">
    <location>
        <begin position="444"/>
        <end position="513"/>
    </location>
</feature>
<dbReference type="InterPro" id="IPR002182">
    <property type="entry name" value="NB-ARC"/>
</dbReference>
<protein>
    <recommendedName>
        <fullName evidence="14">NB-ARC domain-containing protein</fullName>
    </recommendedName>
</protein>
<dbReference type="SMR" id="A0A3B6GRW5"/>
<evidence type="ECO:0000256" key="2">
    <source>
        <dbReference type="ARBA" id="ARBA00022614"/>
    </source>
</evidence>
<evidence type="ECO:0000256" key="7">
    <source>
        <dbReference type="SAM" id="Coils"/>
    </source>
</evidence>
<dbReference type="InterPro" id="IPR041118">
    <property type="entry name" value="Rx_N"/>
</dbReference>
<evidence type="ECO:0000256" key="3">
    <source>
        <dbReference type="ARBA" id="ARBA00022737"/>
    </source>
</evidence>
<dbReference type="OrthoDB" id="591416at2759"/>
<feature type="domain" description="Disease resistance R13L4/SHOC-2-like LRR" evidence="11">
    <location>
        <begin position="608"/>
        <end position="909"/>
    </location>
</feature>
<dbReference type="PANTHER" id="PTHR23155">
    <property type="entry name" value="DISEASE RESISTANCE PROTEIN RP"/>
    <property type="match status" value="1"/>
</dbReference>
<keyword evidence="6 7" id="KW-0175">Coiled coil</keyword>
<accession>A0A3B6GRW5</accession>
<dbReference type="GO" id="GO:0002758">
    <property type="term" value="P:innate immune response-activating signaling pathway"/>
    <property type="evidence" value="ECO:0007669"/>
    <property type="project" value="UniProtKB-ARBA"/>
</dbReference>
<proteinExistence type="inferred from homology"/>
<dbReference type="Gene3D" id="1.10.10.10">
    <property type="entry name" value="Winged helix-like DNA-binding domain superfamily/Winged helix DNA-binding domain"/>
    <property type="match status" value="1"/>
</dbReference>
<reference evidence="12" key="2">
    <citation type="submission" date="2018-10" db="UniProtKB">
        <authorList>
            <consortium name="EnsemblPlants"/>
        </authorList>
    </citation>
    <scope>IDENTIFICATION</scope>
</reference>
<dbReference type="Gramene" id="TraesCS3D03G0191700.1">
    <property type="protein sequence ID" value="TraesCS3D03G0191700.1.CDS"/>
    <property type="gene ID" value="TraesCS3D03G0191700"/>
</dbReference>
<evidence type="ECO:0000313" key="13">
    <source>
        <dbReference type="Proteomes" id="UP000019116"/>
    </source>
</evidence>
<dbReference type="Gramene" id="TraesLDM3D03G01822410.1">
    <property type="protein sequence ID" value="TraesLDM3D03G01822410.1"/>
    <property type="gene ID" value="TraesLDM3D03G01822410"/>
</dbReference>
<dbReference type="InterPro" id="IPR058922">
    <property type="entry name" value="WHD_DRP"/>
</dbReference>
<dbReference type="Gramene" id="TraesCS3D02G096100.1">
    <property type="protein sequence ID" value="TraesCS3D02G096100.1"/>
    <property type="gene ID" value="TraesCS3D02G096100"/>
</dbReference>
<dbReference type="InterPro" id="IPR044974">
    <property type="entry name" value="Disease_R_plants"/>
</dbReference>
<dbReference type="Gene3D" id="3.40.50.300">
    <property type="entry name" value="P-loop containing nucleotide triphosphate hydrolases"/>
    <property type="match status" value="1"/>
</dbReference>
<dbReference type="Gramene" id="TraesROB_scaffold_031029_01G000100.1">
    <property type="protein sequence ID" value="TraesROB_scaffold_031029_01G000100.1"/>
    <property type="gene ID" value="TraesROB_scaffold_031029_01G000100"/>
</dbReference>
<dbReference type="Gramene" id="TraesMAC3D03G01822730.1">
    <property type="protein sequence ID" value="TraesMAC3D03G01822730.1"/>
    <property type="gene ID" value="TraesMAC3D03G01822730"/>
</dbReference>
<keyword evidence="4" id="KW-0547">Nucleotide-binding</keyword>
<dbReference type="SUPFAM" id="SSF52540">
    <property type="entry name" value="P-loop containing nucleoside triphosphate hydrolases"/>
    <property type="match status" value="1"/>
</dbReference>
<evidence type="ECO:0000256" key="1">
    <source>
        <dbReference type="ARBA" id="ARBA00008894"/>
    </source>
</evidence>
<dbReference type="Proteomes" id="UP000019116">
    <property type="component" value="Chromosome 3D"/>
</dbReference>
<dbReference type="PRINTS" id="PR00364">
    <property type="entry name" value="DISEASERSIST"/>
</dbReference>
<dbReference type="GO" id="GO:0042742">
    <property type="term" value="P:defense response to bacterium"/>
    <property type="evidence" value="ECO:0007669"/>
    <property type="project" value="UniProtKB-ARBA"/>
</dbReference>
<reference evidence="12" key="1">
    <citation type="submission" date="2018-08" db="EMBL/GenBank/DDBJ databases">
        <authorList>
            <person name="Rossello M."/>
        </authorList>
    </citation>
    <scope>NUCLEOTIDE SEQUENCE [LARGE SCALE GENOMIC DNA]</scope>
    <source>
        <strain evidence="12">cv. Chinese Spring</strain>
    </source>
</reference>
<keyword evidence="2" id="KW-0433">Leucine-rich repeat</keyword>
<dbReference type="Gramene" id="TraesLAC3D03G01765780.1">
    <property type="protein sequence ID" value="TraesLAC3D03G01765780.1"/>
    <property type="gene ID" value="TraesLAC3D03G01765780"/>
</dbReference>
<dbReference type="Gramene" id="TraesCLE_scaffold_025122_01G000100.1">
    <property type="protein sequence ID" value="TraesCLE_scaffold_025122_01G000100.1"/>
    <property type="gene ID" value="TraesCLE_scaffold_025122_01G000100"/>
</dbReference>
<dbReference type="Pfam" id="PF18052">
    <property type="entry name" value="Rx_N"/>
    <property type="match status" value="1"/>
</dbReference>
<dbReference type="Gramene" id="TraesSYM3D03G01846630.1">
    <property type="protein sequence ID" value="TraesSYM3D03G01846630.1"/>
    <property type="gene ID" value="TraesSYM3D03G01846630"/>
</dbReference>
<dbReference type="Gramene" id="TraesSTA3D03G01819010.1">
    <property type="protein sequence ID" value="TraesSTA3D03G01819010.1"/>
    <property type="gene ID" value="TraesSTA3D03G01819010"/>
</dbReference>
<evidence type="ECO:0000256" key="4">
    <source>
        <dbReference type="ARBA" id="ARBA00022741"/>
    </source>
</evidence>
<dbReference type="STRING" id="4565.A0A3B6GRW5"/>
<dbReference type="GO" id="GO:0043531">
    <property type="term" value="F:ADP binding"/>
    <property type="evidence" value="ECO:0007669"/>
    <property type="project" value="InterPro"/>
</dbReference>
<dbReference type="Pfam" id="PF23559">
    <property type="entry name" value="WHD_DRP"/>
    <property type="match status" value="1"/>
</dbReference>
<dbReference type="Pfam" id="PF00931">
    <property type="entry name" value="NB-ARC"/>
    <property type="match status" value="1"/>
</dbReference>
<evidence type="ECO:0000259" key="11">
    <source>
        <dbReference type="Pfam" id="PF23598"/>
    </source>
</evidence>
<dbReference type="FunFam" id="1.10.10.10:FF:000322">
    <property type="entry name" value="Probable disease resistance protein At1g63360"/>
    <property type="match status" value="1"/>
</dbReference>
<dbReference type="CDD" id="cd14798">
    <property type="entry name" value="RX-CC_like"/>
    <property type="match status" value="1"/>
</dbReference>
<evidence type="ECO:0008006" key="14">
    <source>
        <dbReference type="Google" id="ProtNLM"/>
    </source>
</evidence>
<dbReference type="Gene3D" id="1.10.8.430">
    <property type="entry name" value="Helical domain of apoptotic protease-activating factors"/>
    <property type="match status" value="1"/>
</dbReference>
<dbReference type="GO" id="GO:0009626">
    <property type="term" value="P:plant-type hypersensitive response"/>
    <property type="evidence" value="ECO:0007669"/>
    <property type="project" value="UniProtKB-ARBA"/>
</dbReference>
<evidence type="ECO:0000259" key="8">
    <source>
        <dbReference type="Pfam" id="PF00931"/>
    </source>
</evidence>
<dbReference type="InterPro" id="IPR027417">
    <property type="entry name" value="P-loop_NTPase"/>
</dbReference>
<organism evidence="12">
    <name type="scientific">Triticum aestivum</name>
    <name type="common">Wheat</name>
    <dbReference type="NCBI Taxonomy" id="4565"/>
    <lineage>
        <taxon>Eukaryota</taxon>
        <taxon>Viridiplantae</taxon>
        <taxon>Streptophyta</taxon>
        <taxon>Embryophyta</taxon>
        <taxon>Tracheophyta</taxon>
        <taxon>Spermatophyta</taxon>
        <taxon>Magnoliopsida</taxon>
        <taxon>Liliopsida</taxon>
        <taxon>Poales</taxon>
        <taxon>Poaceae</taxon>
        <taxon>BOP clade</taxon>
        <taxon>Pooideae</taxon>
        <taxon>Triticodae</taxon>
        <taxon>Triticeae</taxon>
        <taxon>Triticinae</taxon>
        <taxon>Triticum</taxon>
    </lineage>
</organism>
<dbReference type="InterPro" id="IPR032675">
    <property type="entry name" value="LRR_dom_sf"/>
</dbReference>
<dbReference type="Gramene" id="TraesPARA_EIv1.0_1071210.1">
    <property type="protein sequence ID" value="TraesPARA_EIv1.0_1071210.1.CDS"/>
    <property type="gene ID" value="TraesPARA_EIv1.0_1071210"/>
</dbReference>
<dbReference type="Gramene" id="TraesJAG3D03G01832740.1">
    <property type="protein sequence ID" value="TraesJAG3D03G01832740.1"/>
    <property type="gene ID" value="TraesJAG3D03G01832740"/>
</dbReference>
<name>A0A3B6GRW5_WHEAT</name>
<dbReference type="Gramene" id="TraesNOR3D03G01851040.1">
    <property type="protein sequence ID" value="TraesNOR3D03G01851040.1"/>
    <property type="gene ID" value="TraesNOR3D03G01851040"/>
</dbReference>
<dbReference type="Gene3D" id="1.20.5.4130">
    <property type="match status" value="1"/>
</dbReference>
<dbReference type="Pfam" id="PF23598">
    <property type="entry name" value="LRR_14"/>
    <property type="match status" value="1"/>
</dbReference>
<keyword evidence="13" id="KW-1185">Reference proteome</keyword>
<dbReference type="EnsemblPlants" id="TraesCS3D02G096100.1">
    <property type="protein sequence ID" value="TraesCS3D02G096100.1"/>
    <property type="gene ID" value="TraesCS3D02G096100"/>
</dbReference>
<dbReference type="Gramene" id="TraesWEE_scaffold_035553_01G000100.1">
    <property type="protein sequence ID" value="TraesWEE_scaffold_035553_01G000100.1"/>
    <property type="gene ID" value="TraesWEE_scaffold_035553_01G000100"/>
</dbReference>
<feature type="coiled-coil region" evidence="7">
    <location>
        <begin position="114"/>
        <end position="141"/>
    </location>
</feature>
<comment type="similarity">
    <text evidence="1">Belongs to the disease resistance NB-LRR family.</text>
</comment>
<dbReference type="InterPro" id="IPR036388">
    <property type="entry name" value="WH-like_DNA-bd_sf"/>
</dbReference>
<evidence type="ECO:0000259" key="10">
    <source>
        <dbReference type="Pfam" id="PF23559"/>
    </source>
</evidence>
<dbReference type="InterPro" id="IPR038005">
    <property type="entry name" value="RX-like_CC"/>
</dbReference>
<feature type="domain" description="NB-ARC" evidence="8">
    <location>
        <begin position="180"/>
        <end position="350"/>
    </location>
</feature>
<dbReference type="Gramene" id="TraesCAD_scaffold_032862_01G000900.1">
    <property type="protein sequence ID" value="TraesCAD_scaffold_032862_01G000900.1"/>
    <property type="gene ID" value="TraesCAD_scaffold_032862_01G000900"/>
</dbReference>
<sequence>MASASITFVLNRLGELAVKEAALLSGVGDDIRLLRDKLEWLQTFIQDADQERREGANQYVGLWVRQTRDVAHEVEDVLDEFLRRLDHDTLRQGVPAWRRWLRLAASCTTQVSVRHDLRERMDGIKNRLKEISDNVDKYKIRTFRPSAPGASSSAHNSTINTVPAWDEGSEVVGFKDERAELQRYLLAGDDTSRSVMSLVGESGTGKSTLAWEVYDSPIIRKHFDVRAWINVPPQIRDDDILYFIYKRLCPESEACEQKNSITEKVHKALSLYLKNKRYLVMLDGLVNFSNWHSILHSLPQNEKGSRVMVITRLEDKEAAYANPKVSTLKIGKLDKKDSSSLFRRRVFGANNQFKEKILGSKISEPNVNMEKACENMFKITHGLPLAIVVLAGLLRTKSISEWEEVLKKLESDNEPKQVKRILALSFDDLPSRLKSCFLYFAGVPENLIYNARRLVRLWAAEGFLKPKKGKTMEDIGQNYLKELISREMIRLVKRDMNGGVWLVAIHDRLHAFAQAEAHEASFLEAHDNADLLAPGAVRRLHLQNYTETYIPMGTAFPKMRSILGDFAEERSQNGKRSLSSKVRAHGQLKKQGNNSDLRYHALRFLPASKFLRVIDLRGLRIKKVPGAIGDMIHVRYLGLRSRSLTKLPSSIARLINLQTLDIKRTEVKKVTRAFWEIPTLRHVVANMLGLPKSAGVLNNMQTLTGLLCSDRLGNDIKPLQNMVYLRNLQISGLDNRHWEALREVFKKLESLMYLQLAGKDIPLELFTKFTLRRLQILELLGKIDKSSVNEEDQYTLPNVTRLVLKLSLADQKFIDKIGELPSLMELVLSEDSYCEENLLFSDKGFNNVTSLVMANLTMVKKWTIRPMSIPKVQKIVLSGCPNMEIKLEGKEGEESLEGLMADLKEVVVCNMLQEGSIIVKPANSAFEEKINHVAIKTKSEDITGATQRDGRWRAGMIAGNMYQN</sequence>
<dbReference type="PANTHER" id="PTHR23155:SF1052">
    <property type="entry name" value="DISEASE RESISTANCE PROTEIN RPM1"/>
    <property type="match status" value="1"/>
</dbReference>
<dbReference type="Gramene" id="TraesJUL3D03G01842370.1">
    <property type="protein sequence ID" value="TraesJUL3D03G01842370.1"/>
    <property type="gene ID" value="TraesJUL3D03G01842370"/>
</dbReference>
<dbReference type="Gene3D" id="3.80.10.10">
    <property type="entry name" value="Ribonuclease Inhibitor"/>
    <property type="match status" value="1"/>
</dbReference>
<dbReference type="InterPro" id="IPR055414">
    <property type="entry name" value="LRR_R13L4/SHOC2-like"/>
</dbReference>
<dbReference type="InterPro" id="IPR042197">
    <property type="entry name" value="Apaf_helical"/>
</dbReference>
<dbReference type="Gramene" id="TraesNORUn03G04700060.1">
    <property type="protein sequence ID" value="TraesNORUn03G04700060.1"/>
    <property type="gene ID" value="TraesNORUn03G04700060"/>
</dbReference>
<evidence type="ECO:0000259" key="9">
    <source>
        <dbReference type="Pfam" id="PF18052"/>
    </source>
</evidence>
<dbReference type="SUPFAM" id="SSF52058">
    <property type="entry name" value="L domain-like"/>
    <property type="match status" value="1"/>
</dbReference>
<keyword evidence="3" id="KW-0677">Repeat</keyword>
<keyword evidence="5" id="KW-0611">Plant defense</keyword>
<evidence type="ECO:0000313" key="12">
    <source>
        <dbReference type="EnsemblPlants" id="TraesCS3D02G096100.1"/>
    </source>
</evidence>
<dbReference type="AlphaFoldDB" id="A0A3B6GRW5"/>
<feature type="domain" description="Disease resistance N-terminal" evidence="9">
    <location>
        <begin position="6"/>
        <end position="88"/>
    </location>
</feature>